<dbReference type="PANTHER" id="PTHR17357:SF0">
    <property type="entry name" value="GANGLIOSIDE GM2 ACTIVATOR"/>
    <property type="match status" value="1"/>
</dbReference>
<dbReference type="GO" id="GO:0008047">
    <property type="term" value="F:enzyme activator activity"/>
    <property type="evidence" value="ECO:0007669"/>
    <property type="project" value="InterPro"/>
</dbReference>
<dbReference type="InterPro" id="IPR036846">
    <property type="entry name" value="GM2-AP_sf"/>
</dbReference>
<proteinExistence type="predicted"/>
<evidence type="ECO:0000259" key="3">
    <source>
        <dbReference type="SMART" id="SM00737"/>
    </source>
</evidence>
<dbReference type="SUPFAM" id="SSF63707">
    <property type="entry name" value="Ganglioside M2 (gm2) activator"/>
    <property type="match status" value="1"/>
</dbReference>
<dbReference type="FunCoup" id="F2U603">
    <property type="interactions" value="196"/>
</dbReference>
<dbReference type="SMART" id="SM00737">
    <property type="entry name" value="ML"/>
    <property type="match status" value="1"/>
</dbReference>
<keyword evidence="5" id="KW-1185">Reference proteome</keyword>
<evidence type="ECO:0000313" key="4">
    <source>
        <dbReference type="EMBL" id="EGD82944.1"/>
    </source>
</evidence>
<dbReference type="GO" id="GO:0009898">
    <property type="term" value="C:cytoplasmic side of plasma membrane"/>
    <property type="evidence" value="ECO:0007669"/>
    <property type="project" value="TreeGrafter"/>
</dbReference>
<name>F2U603_SALR5</name>
<dbReference type="GeneID" id="16075889"/>
<feature type="chain" id="PRO_5003290333" description="MD-2-related lipid-recognition domain-containing protein" evidence="2">
    <location>
        <begin position="20"/>
        <end position="212"/>
    </location>
</feature>
<dbReference type="Pfam" id="PF02221">
    <property type="entry name" value="E1_DerP2_DerF2"/>
    <property type="match status" value="1"/>
</dbReference>
<dbReference type="KEGG" id="sre:PTSG_03577"/>
<dbReference type="eggNOG" id="ENOG502S05S">
    <property type="taxonomic scope" value="Eukaryota"/>
</dbReference>
<evidence type="ECO:0000313" key="5">
    <source>
        <dbReference type="Proteomes" id="UP000007799"/>
    </source>
</evidence>
<evidence type="ECO:0000256" key="2">
    <source>
        <dbReference type="SAM" id="SignalP"/>
    </source>
</evidence>
<dbReference type="STRING" id="946362.F2U603"/>
<dbReference type="GO" id="GO:0006689">
    <property type="term" value="P:ganglioside catabolic process"/>
    <property type="evidence" value="ECO:0007669"/>
    <property type="project" value="InterPro"/>
</dbReference>
<dbReference type="Proteomes" id="UP000007799">
    <property type="component" value="Unassembled WGS sequence"/>
</dbReference>
<dbReference type="InterPro" id="IPR028996">
    <property type="entry name" value="GM2-AP"/>
</dbReference>
<sequence>MNTAFAVVLAAMLVAVAAGVPVQKMHLHTDPTVMRLHKENPTSITLKSFSFSDCAPSSAPAHVSKLSISPDPIKLPGNITFSAAGSLSATVDAPIKAEVKLEKKVGVWIKIPCVDDIGSCSYDDLCKVLAKLIPVDPHGNCPAPLPSMGIPCRCPLTSFNFNVPTTTVSAPALPPSVPSWLSNGDYKATLEAKTNAGDVLFCANIELSLETK</sequence>
<dbReference type="EMBL" id="GL832962">
    <property type="protein sequence ID" value="EGD82944.1"/>
    <property type="molecule type" value="Genomic_DNA"/>
</dbReference>
<feature type="domain" description="MD-2-related lipid-recognition" evidence="3">
    <location>
        <begin position="51"/>
        <end position="207"/>
    </location>
</feature>
<evidence type="ECO:0000256" key="1">
    <source>
        <dbReference type="ARBA" id="ARBA00022729"/>
    </source>
</evidence>
<dbReference type="OrthoDB" id="6409159at2759"/>
<dbReference type="InParanoid" id="F2U603"/>
<dbReference type="RefSeq" id="XP_004995308.1">
    <property type="nucleotide sequence ID" value="XM_004995251.1"/>
</dbReference>
<feature type="signal peptide" evidence="2">
    <location>
        <begin position="1"/>
        <end position="19"/>
    </location>
</feature>
<accession>F2U603</accession>
<organism evidence="5">
    <name type="scientific">Salpingoeca rosetta (strain ATCC 50818 / BSB-021)</name>
    <dbReference type="NCBI Taxonomy" id="946362"/>
    <lineage>
        <taxon>Eukaryota</taxon>
        <taxon>Choanoflagellata</taxon>
        <taxon>Craspedida</taxon>
        <taxon>Salpingoecidae</taxon>
        <taxon>Salpingoeca</taxon>
    </lineage>
</organism>
<dbReference type="GO" id="GO:0005319">
    <property type="term" value="F:lipid transporter activity"/>
    <property type="evidence" value="ECO:0007669"/>
    <property type="project" value="TreeGrafter"/>
</dbReference>
<dbReference type="Gene3D" id="2.70.220.10">
    <property type="entry name" value="Ganglioside GM2 activator"/>
    <property type="match status" value="1"/>
</dbReference>
<dbReference type="AlphaFoldDB" id="F2U603"/>
<gene>
    <name evidence="4" type="ORF">PTSG_03577</name>
</gene>
<dbReference type="OMA" id="WENCGPP"/>
<dbReference type="InterPro" id="IPR003172">
    <property type="entry name" value="ML_dom"/>
</dbReference>
<keyword evidence="1 2" id="KW-0732">Signal</keyword>
<dbReference type="PANTHER" id="PTHR17357">
    <property type="entry name" value="GM2 GANGLIOSIDE ACTIVATOR PROTEIN"/>
    <property type="match status" value="1"/>
</dbReference>
<reference evidence="4" key="1">
    <citation type="submission" date="2009-08" db="EMBL/GenBank/DDBJ databases">
        <title>Annotation of Salpingoeca rosetta.</title>
        <authorList>
            <consortium name="The Broad Institute Genome Sequencing Platform"/>
            <person name="Russ C."/>
            <person name="Cuomo C."/>
            <person name="Burger G."/>
            <person name="Gray M.W."/>
            <person name="Holland P.W.H."/>
            <person name="King N."/>
            <person name="Lang F.B.F."/>
            <person name="Roger A.J."/>
            <person name="Ruiz-Trillo I."/>
            <person name="Young S.K."/>
            <person name="Zeng Q."/>
            <person name="Gargeya S."/>
            <person name="Alvarado L."/>
            <person name="Berlin A."/>
            <person name="Chapman S.B."/>
            <person name="Chen Z."/>
            <person name="Freedman E."/>
            <person name="Gellesch M."/>
            <person name="Goldberg J."/>
            <person name="Griggs A."/>
            <person name="Gujja S."/>
            <person name="Heilman E."/>
            <person name="Heiman D."/>
            <person name="Howarth C."/>
            <person name="Mehta T."/>
            <person name="Neiman D."/>
            <person name="Pearson M."/>
            <person name="Roberts A."/>
            <person name="Saif S."/>
            <person name="Shea T."/>
            <person name="Shenoy N."/>
            <person name="Sisk P."/>
            <person name="Stolte C."/>
            <person name="Sykes S."/>
            <person name="White J."/>
            <person name="Yandava C."/>
            <person name="Haas B."/>
            <person name="Nusbaum C."/>
            <person name="Birren B."/>
        </authorList>
    </citation>
    <scope>NUCLEOTIDE SEQUENCE [LARGE SCALE GENOMIC DNA]</scope>
    <source>
        <strain evidence="4">ATCC 50818</strain>
    </source>
</reference>
<protein>
    <recommendedName>
        <fullName evidence="3">MD-2-related lipid-recognition domain-containing protein</fullName>
    </recommendedName>
</protein>